<comment type="caution">
    <text evidence="1">The sequence shown here is derived from an EMBL/GenBank/DDBJ whole genome shotgun (WGS) entry which is preliminary data.</text>
</comment>
<accession>A0ABV6VY72</accession>
<evidence type="ECO:0000313" key="1">
    <source>
        <dbReference type="EMBL" id="MFC1418709.1"/>
    </source>
</evidence>
<reference evidence="1 2" key="1">
    <citation type="submission" date="2024-09" db="EMBL/GenBank/DDBJ databases">
        <authorList>
            <person name="Lee S.D."/>
        </authorList>
    </citation>
    <scope>NUCLEOTIDE SEQUENCE [LARGE SCALE GENOMIC DNA]</scope>
    <source>
        <strain evidence="1 2">N8-3</strain>
    </source>
</reference>
<proteinExistence type="predicted"/>
<dbReference type="Proteomes" id="UP001592531">
    <property type="component" value="Unassembled WGS sequence"/>
</dbReference>
<dbReference type="EMBL" id="JBHFAB010000013">
    <property type="protein sequence ID" value="MFC1418709.1"/>
    <property type="molecule type" value="Genomic_DNA"/>
</dbReference>
<keyword evidence="2" id="KW-1185">Reference proteome</keyword>
<sequence length="105" mass="11330">MNARTAITVDQIIDSARRAGVLDFIADSQARAAMPADQRRELEAREWLARSRAEDEYARAAAVRNQEAAAHNARIGAARNAAAAKKVRDATCPDCFMVKAPACGC</sequence>
<protein>
    <submittedName>
        <fullName evidence="1">Uncharacterized protein</fullName>
    </submittedName>
</protein>
<name>A0ABV6VY72_9ACTN</name>
<gene>
    <name evidence="1" type="ORF">ACEZDE_19025</name>
</gene>
<evidence type="ECO:0000313" key="2">
    <source>
        <dbReference type="Proteomes" id="UP001592531"/>
    </source>
</evidence>
<organism evidence="1 2">
    <name type="scientific">Streptacidiphilus cavernicola</name>
    <dbReference type="NCBI Taxonomy" id="3342716"/>
    <lineage>
        <taxon>Bacteria</taxon>
        <taxon>Bacillati</taxon>
        <taxon>Actinomycetota</taxon>
        <taxon>Actinomycetes</taxon>
        <taxon>Kitasatosporales</taxon>
        <taxon>Streptomycetaceae</taxon>
        <taxon>Streptacidiphilus</taxon>
    </lineage>
</organism>
<dbReference type="RefSeq" id="WP_380537505.1">
    <property type="nucleotide sequence ID" value="NZ_JBHFAB010000013.1"/>
</dbReference>